<keyword evidence="1" id="KW-0472">Membrane</keyword>
<organism evidence="2 3">
    <name type="scientific">Shewanella bicestrii</name>
    <dbReference type="NCBI Taxonomy" id="2018305"/>
    <lineage>
        <taxon>Bacteria</taxon>
        <taxon>Pseudomonadati</taxon>
        <taxon>Pseudomonadota</taxon>
        <taxon>Gammaproteobacteria</taxon>
        <taxon>Alteromonadales</taxon>
        <taxon>Shewanellaceae</taxon>
        <taxon>Shewanella</taxon>
    </lineage>
</organism>
<dbReference type="GeneID" id="94727213"/>
<keyword evidence="1" id="KW-0812">Transmembrane</keyword>
<protein>
    <submittedName>
        <fullName evidence="2">Uncharacterized protein</fullName>
    </submittedName>
</protein>
<evidence type="ECO:0000313" key="2">
    <source>
        <dbReference type="EMBL" id="ASK69996.1"/>
    </source>
</evidence>
<dbReference type="AlphaFoldDB" id="A0A220UQ00"/>
<dbReference type="RefSeq" id="WP_011716287.1">
    <property type="nucleotide sequence ID" value="NZ_CP022358.1"/>
</dbReference>
<evidence type="ECO:0000256" key="1">
    <source>
        <dbReference type="SAM" id="Phobius"/>
    </source>
</evidence>
<feature type="transmembrane region" description="Helical" evidence="1">
    <location>
        <begin position="34"/>
        <end position="52"/>
    </location>
</feature>
<dbReference type="KEGG" id="sbj:CF168_14630"/>
<reference evidence="2 3" key="1">
    <citation type="submission" date="2017-07" db="EMBL/GenBank/DDBJ databases">
        <title>Phenotypical and genomic characterization of a clinical isolate of Shewanella bicestrii sp. nov. producing an extended-spectrum beta-lactamase and a new oxacillinase variant.</title>
        <authorList>
            <person name="Jousset A.B."/>
            <person name="Bonnin R.A."/>
            <person name="Girlich D."/>
            <person name="Dabos L."/>
            <person name="Potron A."/>
            <person name="Dortet L."/>
            <person name="Glaser P."/>
            <person name="Naas T."/>
        </authorList>
    </citation>
    <scope>NUCLEOTIDE SEQUENCE [LARGE SCALE GENOMIC DNA]</scope>
    <source>
        <strain evidence="2 3">JAB-1</strain>
    </source>
</reference>
<name>A0A220UQ00_9GAMM</name>
<feature type="transmembrane region" description="Helical" evidence="1">
    <location>
        <begin position="84"/>
        <end position="101"/>
    </location>
</feature>
<dbReference type="EMBL" id="CP022358">
    <property type="protein sequence ID" value="ASK69996.1"/>
    <property type="molecule type" value="Genomic_DNA"/>
</dbReference>
<keyword evidence="3" id="KW-1185">Reference proteome</keyword>
<proteinExistence type="predicted"/>
<keyword evidence="1" id="KW-1133">Transmembrane helix</keyword>
<accession>A0A220UQ00</accession>
<sequence>MYWFISALIVASAIFWFAPQKVSADTHNSKLTPHLPMMLLFLPLVVLSWLVFETVSNGVNYTTVAAFGFVATACLIALPKLHRFIMPCALLTALALIAMVLQHL</sequence>
<evidence type="ECO:0000313" key="3">
    <source>
        <dbReference type="Proteomes" id="UP000198367"/>
    </source>
</evidence>
<feature type="transmembrane region" description="Helical" evidence="1">
    <location>
        <begin position="59"/>
        <end position="78"/>
    </location>
</feature>
<gene>
    <name evidence="2" type="ORF">CF168_14630</name>
</gene>
<dbReference type="Proteomes" id="UP000198367">
    <property type="component" value="Chromosome"/>
</dbReference>